<proteinExistence type="predicted"/>
<sequence>MGDPYKITGPAQICFSGGRTSGYMLRQILDANGGLPSDCHVTFQNTGKEREETLVFIQECSDRWGVPITWLEWNGFIPPGRSRPLFKTVTFEMASRAGEPFSAMVEALGMLPNPVMRLCTANLKVKTGAAYMRALGYDEWDNVMGIRADEPRRVSRLRTPGRDNGGGTPVLPLADASITKADVLAFWKGQPFDLQLDPQSDLGNCDLCYLKSRQKIQAQVKAEPWRADWWAAEEAKRAATFRRDRPTYAEIKEIAIYSQGQAEMFDDEALIDCMCGD</sequence>
<dbReference type="OrthoDB" id="6258822at2"/>
<comment type="caution">
    <text evidence="1">The sequence shown here is derived from an EMBL/GenBank/DDBJ whole genome shotgun (WGS) entry which is preliminary data.</text>
</comment>
<protein>
    <recommendedName>
        <fullName evidence="3">Nin-like protein</fullName>
    </recommendedName>
</protein>
<dbReference type="AlphaFoldDB" id="A0A261UJZ8"/>
<evidence type="ECO:0000313" key="2">
    <source>
        <dbReference type="Proteomes" id="UP000215767"/>
    </source>
</evidence>
<dbReference type="Proteomes" id="UP000215767">
    <property type="component" value="Unassembled WGS sequence"/>
</dbReference>
<dbReference type="RefSeq" id="WP_094842993.1">
    <property type="nucleotide sequence ID" value="NZ_NEVS01000004.1"/>
</dbReference>
<dbReference type="InterPro" id="IPR014729">
    <property type="entry name" value="Rossmann-like_a/b/a_fold"/>
</dbReference>
<name>A0A261UJZ8_9BORD</name>
<accession>A0A261UJZ8</accession>
<gene>
    <name evidence="1" type="ORF">CAL28_20115</name>
</gene>
<reference evidence="2" key="1">
    <citation type="submission" date="2017-05" db="EMBL/GenBank/DDBJ databases">
        <title>Complete and WGS of Bordetella genogroups.</title>
        <authorList>
            <person name="Spilker T."/>
            <person name="Lipuma J."/>
        </authorList>
    </citation>
    <scope>NUCLEOTIDE SEQUENCE [LARGE SCALE GENOMIC DNA]</scope>
    <source>
        <strain evidence="2">AU8856</strain>
    </source>
</reference>
<keyword evidence="2" id="KW-1185">Reference proteome</keyword>
<dbReference type="EMBL" id="NEVS01000004">
    <property type="protein sequence ID" value="OZI61590.1"/>
    <property type="molecule type" value="Genomic_DNA"/>
</dbReference>
<organism evidence="1 2">
    <name type="scientific">Bordetella genomosp. 11</name>
    <dbReference type="NCBI Taxonomy" id="1416808"/>
    <lineage>
        <taxon>Bacteria</taxon>
        <taxon>Pseudomonadati</taxon>
        <taxon>Pseudomonadota</taxon>
        <taxon>Betaproteobacteria</taxon>
        <taxon>Burkholderiales</taxon>
        <taxon>Alcaligenaceae</taxon>
        <taxon>Bordetella</taxon>
    </lineage>
</organism>
<dbReference type="Gene3D" id="3.40.50.620">
    <property type="entry name" value="HUPs"/>
    <property type="match status" value="1"/>
</dbReference>
<evidence type="ECO:0008006" key="3">
    <source>
        <dbReference type="Google" id="ProtNLM"/>
    </source>
</evidence>
<dbReference type="SUPFAM" id="SSF52402">
    <property type="entry name" value="Adenine nucleotide alpha hydrolases-like"/>
    <property type="match status" value="1"/>
</dbReference>
<evidence type="ECO:0000313" key="1">
    <source>
        <dbReference type="EMBL" id="OZI61590.1"/>
    </source>
</evidence>